<dbReference type="Pfam" id="PF03588">
    <property type="entry name" value="Leu_Phe_trans"/>
    <property type="match status" value="1"/>
</dbReference>
<dbReference type="InterPro" id="IPR042221">
    <property type="entry name" value="Leu/Phe-tRNA_Trfase_N"/>
</dbReference>
<keyword evidence="4 15" id="KW-0012">Acyltransferase</keyword>
<evidence type="ECO:0000256" key="13">
    <source>
        <dbReference type="ARBA" id="ARBA00077165"/>
    </source>
</evidence>
<evidence type="ECO:0000256" key="2">
    <source>
        <dbReference type="ARBA" id="ARBA00022490"/>
    </source>
</evidence>
<dbReference type="AlphaFoldDB" id="A0A6L9EDF8"/>
<keyword evidence="2 15" id="KW-0963">Cytoplasm</keyword>
<comment type="similarity">
    <text evidence="9 15">Belongs to the L/F-transferase family.</text>
</comment>
<evidence type="ECO:0000313" key="17">
    <source>
        <dbReference type="Proteomes" id="UP000475249"/>
    </source>
</evidence>
<dbReference type="RefSeq" id="WP_161435693.1">
    <property type="nucleotide sequence ID" value="NZ_WXYO01000005.1"/>
</dbReference>
<dbReference type="InterPro" id="IPR016181">
    <property type="entry name" value="Acyl_CoA_acyltransferase"/>
</dbReference>
<comment type="function">
    <text evidence="8 15">Functions in the N-end rule pathway of protein degradation where it conjugates Leu, Phe and, less efficiently, Met from aminoacyl-tRNAs to the N-termini of proteins containing an N-terminal arginine or lysine.</text>
</comment>
<dbReference type="EC" id="2.3.2.6" evidence="10 15"/>
<evidence type="ECO:0000256" key="6">
    <source>
        <dbReference type="ARBA" id="ARBA00050652"/>
    </source>
</evidence>
<keyword evidence="17" id="KW-1185">Reference proteome</keyword>
<evidence type="ECO:0000256" key="15">
    <source>
        <dbReference type="HAMAP-Rule" id="MF_00688"/>
    </source>
</evidence>
<comment type="caution">
    <text evidence="16">The sequence shown here is derived from an EMBL/GenBank/DDBJ whole genome shotgun (WGS) entry which is preliminary data.</text>
</comment>
<sequence length="223" mass="25427">MKKKSNPITFLSDRLEFPPVENADSEGLLAFGGDLSPERLILAYKNGIFPWFNEDSLILWWSPDPRMVLYPDQIRISKSMRKVLRDGTFRLTKNTAFPQVLEGCATVSRKGQQGTWITEKMKEAYMTLHERGVVHSYEVWQGEELVGGLYGVDLGHIFCGESMFSKVDNASKYALIRLAEHLKTKNYKFIDCQLYTAHLHSLGAVEIPRSEFIRILKGDHQGA</sequence>
<accession>A0A6L9EDF8</accession>
<comment type="catalytic activity">
    <reaction evidence="6 15">
        <text>N-terminal L-arginyl-[protein] + L-leucyl-tRNA(Leu) = N-terminal L-leucyl-L-arginyl-[protein] + tRNA(Leu) + H(+)</text>
        <dbReference type="Rhea" id="RHEA:50416"/>
        <dbReference type="Rhea" id="RHEA-COMP:9613"/>
        <dbReference type="Rhea" id="RHEA-COMP:9622"/>
        <dbReference type="Rhea" id="RHEA-COMP:12672"/>
        <dbReference type="Rhea" id="RHEA-COMP:12673"/>
        <dbReference type="ChEBI" id="CHEBI:15378"/>
        <dbReference type="ChEBI" id="CHEBI:64719"/>
        <dbReference type="ChEBI" id="CHEBI:78442"/>
        <dbReference type="ChEBI" id="CHEBI:78494"/>
        <dbReference type="ChEBI" id="CHEBI:133044"/>
        <dbReference type="EC" id="2.3.2.6"/>
    </reaction>
</comment>
<evidence type="ECO:0000256" key="11">
    <source>
        <dbReference type="ARBA" id="ARBA00074372"/>
    </source>
</evidence>
<evidence type="ECO:0000256" key="14">
    <source>
        <dbReference type="ARBA" id="ARBA00083640"/>
    </source>
</evidence>
<dbReference type="NCBIfam" id="TIGR00667">
    <property type="entry name" value="aat"/>
    <property type="match status" value="1"/>
</dbReference>
<evidence type="ECO:0000256" key="10">
    <source>
        <dbReference type="ARBA" id="ARBA00066767"/>
    </source>
</evidence>
<dbReference type="Proteomes" id="UP000475249">
    <property type="component" value="Unassembled WGS sequence"/>
</dbReference>
<dbReference type="Gene3D" id="3.40.630.70">
    <property type="entry name" value="Leucyl/phenylalanyl-tRNA-protein transferase, C-terminal domain"/>
    <property type="match status" value="1"/>
</dbReference>
<dbReference type="HAMAP" id="MF_00688">
    <property type="entry name" value="Leu_Phe_trans"/>
    <property type="match status" value="1"/>
</dbReference>
<evidence type="ECO:0000256" key="8">
    <source>
        <dbReference type="ARBA" id="ARBA00054043"/>
    </source>
</evidence>
<evidence type="ECO:0000256" key="12">
    <source>
        <dbReference type="ARBA" id="ARBA00077136"/>
    </source>
</evidence>
<dbReference type="GO" id="GO:0005737">
    <property type="term" value="C:cytoplasm"/>
    <property type="evidence" value="ECO:0007669"/>
    <property type="project" value="UniProtKB-SubCell"/>
</dbReference>
<protein>
    <recommendedName>
        <fullName evidence="11 15">Leucyl/phenylalanyl-tRNA--protein transferase</fullName>
        <ecNumber evidence="10 15">2.3.2.6</ecNumber>
    </recommendedName>
    <alternativeName>
        <fullName evidence="12 15">L/F-transferase</fullName>
    </alternativeName>
    <alternativeName>
        <fullName evidence="13 15">Leucyltransferase</fullName>
    </alternativeName>
    <alternativeName>
        <fullName evidence="14 15">Phenyalanyltransferase</fullName>
    </alternativeName>
</protein>
<name>A0A6L9EDF8_9FLAO</name>
<dbReference type="PANTHER" id="PTHR30098:SF2">
    <property type="entry name" value="LEUCYL_PHENYLALANYL-TRNA--PROTEIN TRANSFERASE"/>
    <property type="match status" value="1"/>
</dbReference>
<evidence type="ECO:0000256" key="4">
    <source>
        <dbReference type="ARBA" id="ARBA00023315"/>
    </source>
</evidence>
<dbReference type="Gene3D" id="3.30.70.3550">
    <property type="entry name" value="Leucyl/phenylalanyl-tRNA-protein transferase, N-terminal domain"/>
    <property type="match status" value="1"/>
</dbReference>
<keyword evidence="3 15" id="KW-0808">Transferase</keyword>
<dbReference type="FunFam" id="3.40.630.70:FF:000001">
    <property type="entry name" value="Leucyl/phenylalanyl-tRNA--protein transferase"/>
    <property type="match status" value="1"/>
</dbReference>
<evidence type="ECO:0000313" key="16">
    <source>
        <dbReference type="EMBL" id="NAS12662.1"/>
    </source>
</evidence>
<dbReference type="SUPFAM" id="SSF55729">
    <property type="entry name" value="Acyl-CoA N-acyltransferases (Nat)"/>
    <property type="match status" value="1"/>
</dbReference>
<dbReference type="InterPro" id="IPR004616">
    <property type="entry name" value="Leu/Phe-tRNA_Trfase"/>
</dbReference>
<evidence type="ECO:0000256" key="3">
    <source>
        <dbReference type="ARBA" id="ARBA00022679"/>
    </source>
</evidence>
<evidence type="ECO:0000256" key="5">
    <source>
        <dbReference type="ARBA" id="ARBA00050607"/>
    </source>
</evidence>
<comment type="subcellular location">
    <subcellularLocation>
        <location evidence="1 15">Cytoplasm</location>
    </subcellularLocation>
</comment>
<evidence type="ECO:0000256" key="1">
    <source>
        <dbReference type="ARBA" id="ARBA00004496"/>
    </source>
</evidence>
<comment type="catalytic activity">
    <reaction evidence="7 15">
        <text>N-terminal L-lysyl-[protein] + L-leucyl-tRNA(Leu) = N-terminal L-leucyl-L-lysyl-[protein] + tRNA(Leu) + H(+)</text>
        <dbReference type="Rhea" id="RHEA:12340"/>
        <dbReference type="Rhea" id="RHEA-COMP:9613"/>
        <dbReference type="Rhea" id="RHEA-COMP:9622"/>
        <dbReference type="Rhea" id="RHEA-COMP:12670"/>
        <dbReference type="Rhea" id="RHEA-COMP:12671"/>
        <dbReference type="ChEBI" id="CHEBI:15378"/>
        <dbReference type="ChEBI" id="CHEBI:65249"/>
        <dbReference type="ChEBI" id="CHEBI:78442"/>
        <dbReference type="ChEBI" id="CHEBI:78494"/>
        <dbReference type="ChEBI" id="CHEBI:133043"/>
        <dbReference type="EC" id="2.3.2.6"/>
    </reaction>
</comment>
<gene>
    <name evidence="15" type="primary">aat</name>
    <name evidence="16" type="ORF">GTQ38_11655</name>
</gene>
<evidence type="ECO:0000256" key="7">
    <source>
        <dbReference type="ARBA" id="ARBA00051538"/>
    </source>
</evidence>
<dbReference type="EMBL" id="WXYO01000005">
    <property type="protein sequence ID" value="NAS12662.1"/>
    <property type="molecule type" value="Genomic_DNA"/>
</dbReference>
<organism evidence="16 17">
    <name type="scientific">Poritiphilus flavus</name>
    <dbReference type="NCBI Taxonomy" id="2697053"/>
    <lineage>
        <taxon>Bacteria</taxon>
        <taxon>Pseudomonadati</taxon>
        <taxon>Bacteroidota</taxon>
        <taxon>Flavobacteriia</taxon>
        <taxon>Flavobacteriales</taxon>
        <taxon>Flavobacteriaceae</taxon>
        <taxon>Poritiphilus</taxon>
    </lineage>
</organism>
<dbReference type="PANTHER" id="PTHR30098">
    <property type="entry name" value="LEUCYL/PHENYLALANYL-TRNA--PROTEIN TRANSFERASE"/>
    <property type="match status" value="1"/>
</dbReference>
<comment type="catalytic activity">
    <reaction evidence="5 15">
        <text>L-phenylalanyl-tRNA(Phe) + an N-terminal L-alpha-aminoacyl-[protein] = an N-terminal L-phenylalanyl-L-alpha-aminoacyl-[protein] + tRNA(Phe)</text>
        <dbReference type="Rhea" id="RHEA:43632"/>
        <dbReference type="Rhea" id="RHEA-COMP:9668"/>
        <dbReference type="Rhea" id="RHEA-COMP:9699"/>
        <dbReference type="Rhea" id="RHEA-COMP:10636"/>
        <dbReference type="Rhea" id="RHEA-COMP:10637"/>
        <dbReference type="ChEBI" id="CHEBI:78442"/>
        <dbReference type="ChEBI" id="CHEBI:78531"/>
        <dbReference type="ChEBI" id="CHEBI:78597"/>
        <dbReference type="ChEBI" id="CHEBI:83561"/>
        <dbReference type="EC" id="2.3.2.6"/>
    </reaction>
</comment>
<evidence type="ECO:0000256" key="9">
    <source>
        <dbReference type="ARBA" id="ARBA00061535"/>
    </source>
</evidence>
<proteinExistence type="inferred from homology"/>
<dbReference type="GO" id="GO:0008914">
    <property type="term" value="F:leucyl-tRNA--protein transferase activity"/>
    <property type="evidence" value="ECO:0007669"/>
    <property type="project" value="UniProtKB-UniRule"/>
</dbReference>
<dbReference type="InterPro" id="IPR042203">
    <property type="entry name" value="Leu/Phe-tRNA_Trfase_C"/>
</dbReference>
<reference evidence="16 17" key="1">
    <citation type="submission" date="2020-01" db="EMBL/GenBank/DDBJ databases">
        <title>Bacteria diversity of Porities sp.</title>
        <authorList>
            <person name="Wang G."/>
        </authorList>
    </citation>
    <scope>NUCLEOTIDE SEQUENCE [LARGE SCALE GENOMIC DNA]</scope>
    <source>
        <strain evidence="16 17">R33</strain>
    </source>
</reference>
<dbReference type="GO" id="GO:0030163">
    <property type="term" value="P:protein catabolic process"/>
    <property type="evidence" value="ECO:0007669"/>
    <property type="project" value="UniProtKB-UniRule"/>
</dbReference>
<dbReference type="FunFam" id="3.30.70.3550:FF:000001">
    <property type="entry name" value="Leucyl/phenylalanyl-tRNA--protein transferase"/>
    <property type="match status" value="1"/>
</dbReference>